<dbReference type="Proteomes" id="UP000095286">
    <property type="component" value="Unplaced"/>
</dbReference>
<organism evidence="1 2">
    <name type="scientific">Rhabditophanes sp. KR3021</name>
    <dbReference type="NCBI Taxonomy" id="114890"/>
    <lineage>
        <taxon>Eukaryota</taxon>
        <taxon>Metazoa</taxon>
        <taxon>Ecdysozoa</taxon>
        <taxon>Nematoda</taxon>
        <taxon>Chromadorea</taxon>
        <taxon>Rhabditida</taxon>
        <taxon>Tylenchina</taxon>
        <taxon>Panagrolaimomorpha</taxon>
        <taxon>Strongyloidoidea</taxon>
        <taxon>Alloionematidae</taxon>
        <taxon>Rhabditophanes</taxon>
    </lineage>
</organism>
<sequence>MNNSSFVLTPRVRGEDSDELSKVSEDFLKIVPHENILVAPLHLSMRVFALIREVLIKNLSTEEKTRLDSNFFDLSTTAAQYWQKFSRKSAAKVLKNAQDKDLPNGG</sequence>
<evidence type="ECO:0000313" key="1">
    <source>
        <dbReference type="Proteomes" id="UP000095286"/>
    </source>
</evidence>
<protein>
    <submittedName>
        <fullName evidence="2">Uncharacterized protein</fullName>
    </submittedName>
</protein>
<evidence type="ECO:0000313" key="2">
    <source>
        <dbReference type="WBParaSite" id="RSKR_0000387000.1"/>
    </source>
</evidence>
<proteinExistence type="predicted"/>
<reference evidence="2" key="1">
    <citation type="submission" date="2016-11" db="UniProtKB">
        <authorList>
            <consortium name="WormBaseParasite"/>
        </authorList>
    </citation>
    <scope>IDENTIFICATION</scope>
    <source>
        <strain evidence="2">KR3021</strain>
    </source>
</reference>
<dbReference type="WBParaSite" id="RSKR_0000387000.1">
    <property type="protein sequence ID" value="RSKR_0000387000.1"/>
    <property type="gene ID" value="RSKR_0000387000"/>
</dbReference>
<name>A0AC35TS06_9BILA</name>
<accession>A0AC35TS06</accession>